<dbReference type="RefSeq" id="WP_183878219.1">
    <property type="nucleotide sequence ID" value="NZ_JACHCD010000002.1"/>
</dbReference>
<dbReference type="SUPFAM" id="SSF54427">
    <property type="entry name" value="NTF2-like"/>
    <property type="match status" value="1"/>
</dbReference>
<dbReference type="Proteomes" id="UP000537204">
    <property type="component" value="Unassembled WGS sequence"/>
</dbReference>
<comment type="caution">
    <text evidence="2">The sequence shown here is derived from an EMBL/GenBank/DDBJ whole genome shotgun (WGS) entry which is preliminary data.</text>
</comment>
<dbReference type="Gene3D" id="3.10.450.50">
    <property type="match status" value="1"/>
</dbReference>
<sequence length="120" mass="13860">MESLNFEAIAKQWFDAFNNHNLEALLALYDDQAIHFSPKLKIRQPETKGLISGKAALRQWWKDSFDRLPTLRYQPTSFTANDQRIFMEYIRTVAGDPDMLIAEVLEISNGKINASRVYHG</sequence>
<dbReference type="AlphaFoldDB" id="A0A7W8ZIJ6"/>
<gene>
    <name evidence="2" type="ORF">HDE68_000308</name>
</gene>
<evidence type="ECO:0000313" key="3">
    <source>
        <dbReference type="Proteomes" id="UP000537204"/>
    </source>
</evidence>
<dbReference type="InterPro" id="IPR032710">
    <property type="entry name" value="NTF2-like_dom_sf"/>
</dbReference>
<dbReference type="CDD" id="cd00531">
    <property type="entry name" value="NTF2_like"/>
    <property type="match status" value="1"/>
</dbReference>
<keyword evidence="2" id="KW-0413">Isomerase</keyword>
<proteinExistence type="predicted"/>
<protein>
    <submittedName>
        <fullName evidence="2">Ketosteroid isomerase-like protein</fullName>
    </submittedName>
</protein>
<dbReference type="EMBL" id="JACHCE010000001">
    <property type="protein sequence ID" value="MBB5634423.1"/>
    <property type="molecule type" value="Genomic_DNA"/>
</dbReference>
<organism evidence="2 3">
    <name type="scientific">Pedobacter cryoconitis</name>
    <dbReference type="NCBI Taxonomy" id="188932"/>
    <lineage>
        <taxon>Bacteria</taxon>
        <taxon>Pseudomonadati</taxon>
        <taxon>Bacteroidota</taxon>
        <taxon>Sphingobacteriia</taxon>
        <taxon>Sphingobacteriales</taxon>
        <taxon>Sphingobacteriaceae</taxon>
        <taxon>Pedobacter</taxon>
    </lineage>
</organism>
<dbReference type="GO" id="GO:0016853">
    <property type="term" value="F:isomerase activity"/>
    <property type="evidence" value="ECO:0007669"/>
    <property type="project" value="UniProtKB-KW"/>
</dbReference>
<accession>A0A7W8ZIJ6</accession>
<feature type="domain" description="SnoaL-like" evidence="1">
    <location>
        <begin position="11"/>
        <end position="112"/>
    </location>
</feature>
<evidence type="ECO:0000259" key="1">
    <source>
        <dbReference type="Pfam" id="PF12680"/>
    </source>
</evidence>
<evidence type="ECO:0000313" key="2">
    <source>
        <dbReference type="EMBL" id="MBB5634423.1"/>
    </source>
</evidence>
<name>A0A7W8ZIJ6_9SPHI</name>
<dbReference type="InterPro" id="IPR037401">
    <property type="entry name" value="SnoaL-like"/>
</dbReference>
<reference evidence="2 3" key="1">
    <citation type="submission" date="2020-08" db="EMBL/GenBank/DDBJ databases">
        <title>Genomic Encyclopedia of Type Strains, Phase IV (KMG-V): Genome sequencing to study the core and pangenomes of soil and plant-associated prokaryotes.</title>
        <authorList>
            <person name="Whitman W."/>
        </authorList>
    </citation>
    <scope>NUCLEOTIDE SEQUENCE [LARGE SCALE GENOMIC DNA]</scope>
    <source>
        <strain evidence="2 3">S3M1</strain>
    </source>
</reference>
<dbReference type="Pfam" id="PF12680">
    <property type="entry name" value="SnoaL_2"/>
    <property type="match status" value="1"/>
</dbReference>